<dbReference type="Proteomes" id="UP000501253">
    <property type="component" value="Chromosome"/>
</dbReference>
<evidence type="ECO:0000313" key="1">
    <source>
        <dbReference type="EMBL" id="QJA06243.1"/>
    </source>
</evidence>
<protein>
    <submittedName>
        <fullName evidence="1">Uncharacterized protein</fullName>
    </submittedName>
</protein>
<evidence type="ECO:0000313" key="2">
    <source>
        <dbReference type="Proteomes" id="UP000501253"/>
    </source>
</evidence>
<dbReference type="RefSeq" id="WP_168719591.1">
    <property type="nucleotide sequence ID" value="NZ_CP042909.1"/>
</dbReference>
<reference evidence="1 2" key="1">
    <citation type="submission" date="2019-08" db="EMBL/GenBank/DDBJ databases">
        <title>Complete genome sequence of Thermosulfurimonas marina SU872T, an anaerobic thermophilic chemolithoautotrophic bacterium isolated from a shallow marine hydrothermal vent.</title>
        <authorList>
            <person name="Allioux M."/>
            <person name="Jebbar M."/>
            <person name="Slobodkina G."/>
            <person name="Slobodkin A."/>
            <person name="Moalic Y."/>
            <person name="Frolova A."/>
            <person name="Shao Z."/>
            <person name="Alain K."/>
        </authorList>
    </citation>
    <scope>NUCLEOTIDE SEQUENCE [LARGE SCALE GENOMIC DNA]</scope>
    <source>
        <strain evidence="1 2">SU872</strain>
    </source>
</reference>
<sequence>MKRRPSETLKDLSDTTETFLQKYEKALREASGEGGESLEVDPALLHLEMALEGLMRWQTRVIRDLLAGRTLEKAVVFEEDEVGRFIKEFKPFDETSRELWKRIRDRYADLHLRARELSEAVQRGENIEEIYRRAREEFLPFSEALFEDLVLLSNYMEKRSRK</sequence>
<dbReference type="AlphaFoldDB" id="A0A6H1WSR7"/>
<name>A0A6H1WSR7_9BACT</name>
<gene>
    <name evidence="1" type="ORF">FVE67_05245</name>
</gene>
<dbReference type="EMBL" id="CP042909">
    <property type="protein sequence ID" value="QJA06243.1"/>
    <property type="molecule type" value="Genomic_DNA"/>
</dbReference>
<keyword evidence="2" id="KW-1185">Reference proteome</keyword>
<accession>A0A6H1WSR7</accession>
<dbReference type="Gene3D" id="1.20.120.30">
    <property type="entry name" value="Aspartate receptor, ligand-binding domain"/>
    <property type="match status" value="1"/>
</dbReference>
<dbReference type="KEGG" id="tmai:FVE67_05245"/>
<organism evidence="1 2">
    <name type="scientific">Thermosulfurimonas marina</name>
    <dbReference type="NCBI Taxonomy" id="2047767"/>
    <lineage>
        <taxon>Bacteria</taxon>
        <taxon>Pseudomonadati</taxon>
        <taxon>Thermodesulfobacteriota</taxon>
        <taxon>Thermodesulfobacteria</taxon>
        <taxon>Thermodesulfobacteriales</taxon>
        <taxon>Thermodesulfobacteriaceae</taxon>
        <taxon>Thermosulfurimonas</taxon>
    </lineage>
</organism>
<proteinExistence type="predicted"/>